<name>A0ACB9FCD3_CICIN</name>
<organism evidence="1 2">
    <name type="scientific">Cichorium intybus</name>
    <name type="common">Chicory</name>
    <dbReference type="NCBI Taxonomy" id="13427"/>
    <lineage>
        <taxon>Eukaryota</taxon>
        <taxon>Viridiplantae</taxon>
        <taxon>Streptophyta</taxon>
        <taxon>Embryophyta</taxon>
        <taxon>Tracheophyta</taxon>
        <taxon>Spermatophyta</taxon>
        <taxon>Magnoliopsida</taxon>
        <taxon>eudicotyledons</taxon>
        <taxon>Gunneridae</taxon>
        <taxon>Pentapetalae</taxon>
        <taxon>asterids</taxon>
        <taxon>campanulids</taxon>
        <taxon>Asterales</taxon>
        <taxon>Asteraceae</taxon>
        <taxon>Cichorioideae</taxon>
        <taxon>Cichorieae</taxon>
        <taxon>Cichoriinae</taxon>
        <taxon>Cichorium</taxon>
    </lineage>
</organism>
<comment type="caution">
    <text evidence="1">The sequence shown here is derived from an EMBL/GenBank/DDBJ whole genome shotgun (WGS) entry which is preliminary data.</text>
</comment>
<reference evidence="2" key="1">
    <citation type="journal article" date="2022" name="Mol. Ecol. Resour.">
        <title>The genomes of chicory, endive, great burdock and yacon provide insights into Asteraceae palaeo-polyploidization history and plant inulin production.</title>
        <authorList>
            <person name="Fan W."/>
            <person name="Wang S."/>
            <person name="Wang H."/>
            <person name="Wang A."/>
            <person name="Jiang F."/>
            <person name="Liu H."/>
            <person name="Zhao H."/>
            <person name="Xu D."/>
            <person name="Zhang Y."/>
        </authorList>
    </citation>
    <scope>NUCLEOTIDE SEQUENCE [LARGE SCALE GENOMIC DNA]</scope>
    <source>
        <strain evidence="2">cv. Punajuju</strain>
    </source>
</reference>
<keyword evidence="2" id="KW-1185">Reference proteome</keyword>
<gene>
    <name evidence="1" type="ORF">L2E82_19221</name>
</gene>
<proteinExistence type="predicted"/>
<evidence type="ECO:0000313" key="2">
    <source>
        <dbReference type="Proteomes" id="UP001055811"/>
    </source>
</evidence>
<accession>A0ACB9FCD3</accession>
<dbReference type="EMBL" id="CM042011">
    <property type="protein sequence ID" value="KAI3768496.1"/>
    <property type="molecule type" value="Genomic_DNA"/>
</dbReference>
<protein>
    <submittedName>
        <fullName evidence="1">Uncharacterized protein</fullName>
    </submittedName>
</protein>
<sequence length="72" mass="7900">MPRTTTVESAGSPPLHALTFDVLDSDSMHPSDSLIHTQSQSPDFEIVSCSGSSSQEDDYRLLEFENPCVPCR</sequence>
<evidence type="ECO:0000313" key="1">
    <source>
        <dbReference type="EMBL" id="KAI3768496.1"/>
    </source>
</evidence>
<reference evidence="1 2" key="2">
    <citation type="journal article" date="2022" name="Mol. Ecol. Resour.">
        <title>The genomes of chicory, endive, great burdock and yacon provide insights into Asteraceae paleo-polyploidization history and plant inulin production.</title>
        <authorList>
            <person name="Fan W."/>
            <person name="Wang S."/>
            <person name="Wang H."/>
            <person name="Wang A."/>
            <person name="Jiang F."/>
            <person name="Liu H."/>
            <person name="Zhao H."/>
            <person name="Xu D."/>
            <person name="Zhang Y."/>
        </authorList>
    </citation>
    <scope>NUCLEOTIDE SEQUENCE [LARGE SCALE GENOMIC DNA]</scope>
    <source>
        <strain evidence="2">cv. Punajuju</strain>
        <tissue evidence="1">Leaves</tissue>
    </source>
</reference>
<dbReference type="Proteomes" id="UP001055811">
    <property type="component" value="Linkage Group LG03"/>
</dbReference>